<name>A0ABZ1AVA5_AROEV</name>
<dbReference type="Gene3D" id="3.30.70.100">
    <property type="match status" value="1"/>
</dbReference>
<evidence type="ECO:0000256" key="1">
    <source>
        <dbReference type="ARBA" id="ARBA00004196"/>
    </source>
</evidence>
<dbReference type="InterPro" id="IPR036163">
    <property type="entry name" value="HMA_dom_sf"/>
</dbReference>
<keyword evidence="2 4" id="KW-0475">Mercuric resistance</keyword>
<evidence type="ECO:0000259" key="6">
    <source>
        <dbReference type="PROSITE" id="PS50846"/>
    </source>
</evidence>
<feature type="domain" description="HMA" evidence="6">
    <location>
        <begin position="21"/>
        <end position="87"/>
    </location>
</feature>
<dbReference type="PROSITE" id="PS50846">
    <property type="entry name" value="HMA_2"/>
    <property type="match status" value="1"/>
</dbReference>
<gene>
    <name evidence="4 7" type="primary">merP</name>
    <name evidence="7" type="ORF">U5817_11555</name>
</gene>
<dbReference type="InterPro" id="IPR001802">
    <property type="entry name" value="MerP/CopZ"/>
</dbReference>
<dbReference type="RefSeq" id="WP_026296324.1">
    <property type="nucleotide sequence ID" value="NZ_CP141259.1"/>
</dbReference>
<keyword evidence="4" id="KW-0574">Periplasm</keyword>
<dbReference type="SUPFAM" id="SSF55008">
    <property type="entry name" value="HMA, heavy metal-associated domain"/>
    <property type="match status" value="1"/>
</dbReference>
<evidence type="ECO:0000313" key="7">
    <source>
        <dbReference type="EMBL" id="WRL48921.1"/>
    </source>
</evidence>
<dbReference type="InterPro" id="IPR006121">
    <property type="entry name" value="HMA_dom"/>
</dbReference>
<keyword evidence="4" id="KW-0479">Metal-binding</keyword>
<proteinExistence type="predicted"/>
<keyword evidence="5" id="KW-0732">Signal</keyword>
<dbReference type="PRINTS" id="PR00946">
    <property type="entry name" value="HGSCAVENGER"/>
</dbReference>
<keyword evidence="3 4" id="KW-0476">Mercury</keyword>
<organism evidence="7 8">
    <name type="scientific">Aromatoleum evansii</name>
    <name type="common">Azoarcus evansii</name>
    <dbReference type="NCBI Taxonomy" id="59406"/>
    <lineage>
        <taxon>Bacteria</taxon>
        <taxon>Pseudomonadati</taxon>
        <taxon>Pseudomonadota</taxon>
        <taxon>Betaproteobacteria</taxon>
        <taxon>Rhodocyclales</taxon>
        <taxon>Rhodocyclaceae</taxon>
        <taxon>Aromatoleum</taxon>
    </lineage>
</organism>
<comment type="function">
    <text evidence="4">Involved in mercury resistance. Acts as a mercury scavenger that specifically binds to a mercuric ion in the periplasm and probably passes it to the cytoplasmic mercuric reductase MerA via the mercuric transport protein MerT.</text>
</comment>
<dbReference type="EMBL" id="CP141259">
    <property type="protein sequence ID" value="WRL48921.1"/>
    <property type="molecule type" value="Genomic_DNA"/>
</dbReference>
<evidence type="ECO:0000256" key="3">
    <source>
        <dbReference type="ARBA" id="ARBA00022914"/>
    </source>
</evidence>
<evidence type="ECO:0000256" key="2">
    <source>
        <dbReference type="ARBA" id="ARBA00022466"/>
    </source>
</evidence>
<comment type="subcellular location">
    <subcellularLocation>
        <location evidence="1">Cell envelope</location>
    </subcellularLocation>
    <subcellularLocation>
        <location evidence="4">Periplasm</location>
    </subcellularLocation>
</comment>
<sequence length="93" mass="9960">MRPLVLAWLATFALPAWAASTTVTLSVPTMDCPVCPITLKKALSKVAGVEAVTVSLDRREAIVTFDDVKTTVEALTRATRDAGYPSGLTERKP</sequence>
<dbReference type="CDD" id="cd00371">
    <property type="entry name" value="HMA"/>
    <property type="match status" value="1"/>
</dbReference>
<accession>A0ABZ1AVA5</accession>
<protein>
    <recommendedName>
        <fullName evidence="4">Periplasmic mercury ion-binding protein</fullName>
    </recommendedName>
</protein>
<evidence type="ECO:0000256" key="4">
    <source>
        <dbReference type="RuleBase" id="RU361212"/>
    </source>
</evidence>
<dbReference type="Proteomes" id="UP001626593">
    <property type="component" value="Chromosome"/>
</dbReference>
<feature type="signal peptide" evidence="5">
    <location>
        <begin position="1"/>
        <end position="18"/>
    </location>
</feature>
<evidence type="ECO:0000256" key="5">
    <source>
        <dbReference type="SAM" id="SignalP"/>
    </source>
</evidence>
<dbReference type="NCBIfam" id="TIGR02052">
    <property type="entry name" value="MerP"/>
    <property type="match status" value="1"/>
</dbReference>
<evidence type="ECO:0000313" key="8">
    <source>
        <dbReference type="Proteomes" id="UP001626593"/>
    </source>
</evidence>
<keyword evidence="8" id="KW-1185">Reference proteome</keyword>
<reference evidence="7 8" key="1">
    <citation type="submission" date="2023-12" db="EMBL/GenBank/DDBJ databases">
        <title>A. evansii MAY27, complete genome.</title>
        <authorList>
            <person name="Wang Y."/>
        </authorList>
    </citation>
    <scope>NUCLEOTIDE SEQUENCE [LARGE SCALE GENOMIC DNA]</scope>
    <source>
        <strain evidence="7 8">MAY27</strain>
    </source>
</reference>
<dbReference type="Pfam" id="PF00403">
    <property type="entry name" value="HMA"/>
    <property type="match status" value="1"/>
</dbReference>
<feature type="chain" id="PRO_5045191311" description="Periplasmic mercury ion-binding protein" evidence="5">
    <location>
        <begin position="19"/>
        <end position="93"/>
    </location>
</feature>
<dbReference type="InterPro" id="IPR011795">
    <property type="entry name" value="MerP"/>
</dbReference>